<dbReference type="Gramene" id="PRQ36056">
    <property type="protein sequence ID" value="PRQ36056"/>
    <property type="gene ID" value="RchiOBHm_Chr4g0387241"/>
</dbReference>
<dbReference type="GO" id="GO:0009451">
    <property type="term" value="P:RNA modification"/>
    <property type="evidence" value="ECO:0007669"/>
    <property type="project" value="InterPro"/>
</dbReference>
<dbReference type="InterPro" id="IPR046960">
    <property type="entry name" value="PPR_At4g14850-like_plant"/>
</dbReference>
<evidence type="ECO:0000313" key="1">
    <source>
        <dbReference type="EMBL" id="PRQ36056.1"/>
    </source>
</evidence>
<accession>A0A2P6QPE9</accession>
<dbReference type="Pfam" id="PF20431">
    <property type="entry name" value="E_motif"/>
    <property type="match status" value="1"/>
</dbReference>
<dbReference type="InterPro" id="IPR046848">
    <property type="entry name" value="E_motif"/>
</dbReference>
<dbReference type="Gene3D" id="1.25.40.10">
    <property type="entry name" value="Tetratricopeptide repeat domain"/>
    <property type="match status" value="1"/>
</dbReference>
<keyword evidence="2" id="KW-1185">Reference proteome</keyword>
<protein>
    <recommendedName>
        <fullName evidence="3">Pentatricopeptide</fullName>
    </recommendedName>
</protein>
<dbReference type="PANTHER" id="PTHR47926">
    <property type="entry name" value="PENTATRICOPEPTIDE REPEAT-CONTAINING PROTEIN"/>
    <property type="match status" value="1"/>
</dbReference>
<comment type="caution">
    <text evidence="1">The sequence shown here is derived from an EMBL/GenBank/DDBJ whole genome shotgun (WGS) entry which is preliminary data.</text>
</comment>
<evidence type="ECO:0008006" key="3">
    <source>
        <dbReference type="Google" id="ProtNLM"/>
    </source>
</evidence>
<dbReference type="Proteomes" id="UP000238479">
    <property type="component" value="Chromosome 4"/>
</dbReference>
<proteinExistence type="predicted"/>
<dbReference type="InterPro" id="IPR011990">
    <property type="entry name" value="TPR-like_helical_dom_sf"/>
</dbReference>
<reference evidence="1 2" key="1">
    <citation type="journal article" date="2018" name="Nat. Genet.">
        <title>The Rosa genome provides new insights in the design of modern roses.</title>
        <authorList>
            <person name="Bendahmane M."/>
        </authorList>
    </citation>
    <scope>NUCLEOTIDE SEQUENCE [LARGE SCALE GENOMIC DNA]</scope>
    <source>
        <strain evidence="2">cv. Old Blush</strain>
    </source>
</reference>
<dbReference type="AlphaFoldDB" id="A0A2P6QPE9"/>
<gene>
    <name evidence="1" type="ORF">RchiOBHm_Chr4g0387241</name>
</gene>
<evidence type="ECO:0000313" key="2">
    <source>
        <dbReference type="Proteomes" id="UP000238479"/>
    </source>
</evidence>
<organism evidence="1 2">
    <name type="scientific">Rosa chinensis</name>
    <name type="common">China rose</name>
    <dbReference type="NCBI Taxonomy" id="74649"/>
    <lineage>
        <taxon>Eukaryota</taxon>
        <taxon>Viridiplantae</taxon>
        <taxon>Streptophyta</taxon>
        <taxon>Embryophyta</taxon>
        <taxon>Tracheophyta</taxon>
        <taxon>Spermatophyta</taxon>
        <taxon>Magnoliopsida</taxon>
        <taxon>eudicotyledons</taxon>
        <taxon>Gunneridae</taxon>
        <taxon>Pentapetalae</taxon>
        <taxon>rosids</taxon>
        <taxon>fabids</taxon>
        <taxon>Rosales</taxon>
        <taxon>Rosaceae</taxon>
        <taxon>Rosoideae</taxon>
        <taxon>Rosoideae incertae sedis</taxon>
        <taxon>Rosa</taxon>
    </lineage>
</organism>
<dbReference type="EMBL" id="PDCK01000042">
    <property type="protein sequence ID" value="PRQ36056.1"/>
    <property type="molecule type" value="Genomic_DNA"/>
</dbReference>
<dbReference type="STRING" id="74649.A0A2P6QPE9"/>
<sequence length="126" mass="13595">MVDLLGRAGGLEEAVDLVKSMPMEPNDVIWGTLLAACQTHKNVKMAAYAAEQVSKLTTQRAGIHVLVSNIYASAGKWADIAKVRLQLKEAGMQKVPGCSSVEVNGVIHELPSVVILIHTQRRATLH</sequence>
<dbReference type="GO" id="GO:0003723">
    <property type="term" value="F:RNA binding"/>
    <property type="evidence" value="ECO:0007669"/>
    <property type="project" value="InterPro"/>
</dbReference>
<name>A0A2P6QPE9_ROSCH</name>
<dbReference type="OMA" id="NVEICEH"/>